<accession>A0A6N2GUD7</accession>
<dbReference type="AlphaFoldDB" id="A0A6N2GUD7"/>
<organism evidence="2 3">
    <name type="scientific">Bacillus paralicheniformis</name>
    <dbReference type="NCBI Taxonomy" id="1648923"/>
    <lineage>
        <taxon>Bacteria</taxon>
        <taxon>Bacillati</taxon>
        <taxon>Bacillota</taxon>
        <taxon>Bacilli</taxon>
        <taxon>Bacillales</taxon>
        <taxon>Bacillaceae</taxon>
        <taxon>Bacillus</taxon>
    </lineage>
</organism>
<protein>
    <submittedName>
        <fullName evidence="2">Uncharacterized protein</fullName>
    </submittedName>
</protein>
<evidence type="ECO:0000313" key="2">
    <source>
        <dbReference type="EMBL" id="OLF95661.1"/>
    </source>
</evidence>
<name>A0A6N2GUD7_9BACI</name>
<evidence type="ECO:0000313" key="3">
    <source>
        <dbReference type="Proteomes" id="UP000185604"/>
    </source>
</evidence>
<reference evidence="2 3" key="1">
    <citation type="journal article" date="2016" name="Front. Microbiol.">
        <title>High-Level Heat Resistance of Spores of Bacillus amyloliquefaciens and Bacillus licheniformis Results from the Presence of a spoVA Operon in a Tn1546 Transposon.</title>
        <authorList>
            <person name="Berendsen E.M."/>
            <person name="Koning R.A."/>
            <person name="Boekhorst J."/>
            <person name="de Jong A."/>
            <person name="Kuipers O.P."/>
            <person name="Wells-Bennik M.H."/>
        </authorList>
    </citation>
    <scope>NUCLEOTIDE SEQUENCE [LARGE SCALE GENOMIC DNA]</scope>
    <source>
        <strain evidence="2 3">B4121</strain>
    </source>
</reference>
<proteinExistence type="predicted"/>
<gene>
    <name evidence="2" type="ORF">B4121_1223</name>
</gene>
<feature type="region of interest" description="Disordered" evidence="1">
    <location>
        <begin position="27"/>
        <end position="51"/>
    </location>
</feature>
<dbReference type="EMBL" id="LKPO01000008">
    <property type="protein sequence ID" value="OLF95661.1"/>
    <property type="molecule type" value="Genomic_DNA"/>
</dbReference>
<evidence type="ECO:0000256" key="1">
    <source>
        <dbReference type="SAM" id="MobiDB-lite"/>
    </source>
</evidence>
<comment type="caution">
    <text evidence="2">The sequence shown here is derived from an EMBL/GenBank/DDBJ whole genome shotgun (WGS) entry which is preliminary data.</text>
</comment>
<dbReference type="Proteomes" id="UP000185604">
    <property type="component" value="Unassembled WGS sequence"/>
</dbReference>
<sequence length="51" mass="6100">MPEFSHFSYLIILFLYSDKKNLVEQKSKFSTKQKQQPFMHSNDKTAPLHQI</sequence>